<keyword evidence="2" id="KW-1185">Reference proteome</keyword>
<reference evidence="1 2" key="1">
    <citation type="journal article" date="2018" name="Nat. Ecol. Evol.">
        <title>Pezizomycetes genomes reveal the molecular basis of ectomycorrhizal truffle lifestyle.</title>
        <authorList>
            <person name="Murat C."/>
            <person name="Payen T."/>
            <person name="Noel B."/>
            <person name="Kuo A."/>
            <person name="Morin E."/>
            <person name="Chen J."/>
            <person name="Kohler A."/>
            <person name="Krizsan K."/>
            <person name="Balestrini R."/>
            <person name="Da Silva C."/>
            <person name="Montanini B."/>
            <person name="Hainaut M."/>
            <person name="Levati E."/>
            <person name="Barry K.W."/>
            <person name="Belfiori B."/>
            <person name="Cichocki N."/>
            <person name="Clum A."/>
            <person name="Dockter R.B."/>
            <person name="Fauchery L."/>
            <person name="Guy J."/>
            <person name="Iotti M."/>
            <person name="Le Tacon F."/>
            <person name="Lindquist E.A."/>
            <person name="Lipzen A."/>
            <person name="Malagnac F."/>
            <person name="Mello A."/>
            <person name="Molinier V."/>
            <person name="Miyauchi S."/>
            <person name="Poulain J."/>
            <person name="Riccioni C."/>
            <person name="Rubini A."/>
            <person name="Sitrit Y."/>
            <person name="Splivallo R."/>
            <person name="Traeger S."/>
            <person name="Wang M."/>
            <person name="Zifcakova L."/>
            <person name="Wipf D."/>
            <person name="Zambonelli A."/>
            <person name="Paolocci F."/>
            <person name="Nowrousian M."/>
            <person name="Ottonello S."/>
            <person name="Baldrian P."/>
            <person name="Spatafora J.W."/>
            <person name="Henrissat B."/>
            <person name="Nagy L.G."/>
            <person name="Aury J.M."/>
            <person name="Wincker P."/>
            <person name="Grigoriev I.V."/>
            <person name="Bonfante P."/>
            <person name="Martin F.M."/>
        </authorList>
    </citation>
    <scope>NUCLEOTIDE SEQUENCE [LARGE SCALE GENOMIC DNA]</scope>
    <source>
        <strain evidence="1 2">120613-1</strain>
    </source>
</reference>
<evidence type="ECO:0000313" key="2">
    <source>
        <dbReference type="Proteomes" id="UP000276215"/>
    </source>
</evidence>
<name>A0A3N4J0H7_9PEZI</name>
<dbReference type="EMBL" id="ML120485">
    <property type="protein sequence ID" value="RPA91872.1"/>
    <property type="molecule type" value="Genomic_DNA"/>
</dbReference>
<protein>
    <submittedName>
        <fullName evidence="1">Uncharacterized protein</fullName>
    </submittedName>
</protein>
<evidence type="ECO:0000313" key="1">
    <source>
        <dbReference type="EMBL" id="RPA91872.1"/>
    </source>
</evidence>
<gene>
    <name evidence="1" type="ORF">L873DRAFT_258893</name>
</gene>
<proteinExistence type="predicted"/>
<dbReference type="AlphaFoldDB" id="A0A3N4J0H7"/>
<organism evidence="1 2">
    <name type="scientific">Choiromyces venosus 120613-1</name>
    <dbReference type="NCBI Taxonomy" id="1336337"/>
    <lineage>
        <taxon>Eukaryota</taxon>
        <taxon>Fungi</taxon>
        <taxon>Dikarya</taxon>
        <taxon>Ascomycota</taxon>
        <taxon>Pezizomycotina</taxon>
        <taxon>Pezizomycetes</taxon>
        <taxon>Pezizales</taxon>
        <taxon>Tuberaceae</taxon>
        <taxon>Choiromyces</taxon>
    </lineage>
</organism>
<accession>A0A3N4J0H7</accession>
<dbReference type="Proteomes" id="UP000276215">
    <property type="component" value="Unassembled WGS sequence"/>
</dbReference>
<sequence>MSFAFLFSFTDTGGCPRSVRFMFALRCMWMWACCKRGKGSELPYYDGGDVRVIVVLDVVFSEFWLLQIVEAEGEEGRCVVVVIVVVVGVLKCGFPVSALSVSLSTARHPVQWITDMIPLYPSSSFPFFNCTAFLEPRNNVSSSNHITPFSCISYSSPQLSSFTPPLHLASIQSIVTPNHSNHSLPIKDS</sequence>